<gene>
    <name evidence="2" type="ORF">FRX48_08266</name>
</gene>
<dbReference type="OrthoDB" id="5421784at2759"/>
<dbReference type="EMBL" id="VXIT01000015">
    <property type="protein sequence ID" value="KAA6407915.1"/>
    <property type="molecule type" value="Genomic_DNA"/>
</dbReference>
<name>A0A5M8PFA7_9LECA</name>
<sequence>MTQRSSGVPLTAAGLFGRLRPYSGQTFATTASETSERGFQNLGGRKIESVLTSGGSGYGDPGPAGAKETLSGSSFYRDSQGFYGGPSHPVPTAGAAGVASGAAGPSGQGFVPTERDKEVAVMRPSPARTPVTLQSGFAMPSIPPGASTPPSTPLPPPPPRPRDVVGRSHPSLDGSRGSRFTEDVG</sequence>
<feature type="region of interest" description="Disordered" evidence="1">
    <location>
        <begin position="52"/>
        <end position="185"/>
    </location>
</feature>
<organism evidence="2 3">
    <name type="scientific">Lasallia pustulata</name>
    <dbReference type="NCBI Taxonomy" id="136370"/>
    <lineage>
        <taxon>Eukaryota</taxon>
        <taxon>Fungi</taxon>
        <taxon>Dikarya</taxon>
        <taxon>Ascomycota</taxon>
        <taxon>Pezizomycotina</taxon>
        <taxon>Lecanoromycetes</taxon>
        <taxon>OSLEUM clade</taxon>
        <taxon>Umbilicariomycetidae</taxon>
        <taxon>Umbilicariales</taxon>
        <taxon>Umbilicariaceae</taxon>
        <taxon>Lasallia</taxon>
    </lineage>
</organism>
<protein>
    <submittedName>
        <fullName evidence="2">Uncharacterized protein</fullName>
    </submittedName>
</protein>
<dbReference type="AlphaFoldDB" id="A0A5M8PFA7"/>
<feature type="compositionally biased region" description="Low complexity" evidence="1">
    <location>
        <begin position="93"/>
        <end position="109"/>
    </location>
</feature>
<evidence type="ECO:0000313" key="2">
    <source>
        <dbReference type="EMBL" id="KAA6407915.1"/>
    </source>
</evidence>
<reference evidence="2 3" key="1">
    <citation type="submission" date="2019-09" db="EMBL/GenBank/DDBJ databases">
        <title>The hologenome of the rock-dwelling lichen Lasallia pustulata.</title>
        <authorList>
            <person name="Greshake Tzovaras B."/>
            <person name="Segers F."/>
            <person name="Bicker A."/>
            <person name="Dal Grande F."/>
            <person name="Otte J."/>
            <person name="Hankeln T."/>
            <person name="Schmitt I."/>
            <person name="Ebersberger I."/>
        </authorList>
    </citation>
    <scope>NUCLEOTIDE SEQUENCE [LARGE SCALE GENOMIC DNA]</scope>
    <source>
        <strain evidence="2">A1-1</strain>
    </source>
</reference>
<evidence type="ECO:0000256" key="1">
    <source>
        <dbReference type="SAM" id="MobiDB-lite"/>
    </source>
</evidence>
<accession>A0A5M8PFA7</accession>
<dbReference type="Proteomes" id="UP000324767">
    <property type="component" value="Unassembled WGS sequence"/>
</dbReference>
<feature type="compositionally biased region" description="Pro residues" evidence="1">
    <location>
        <begin position="141"/>
        <end position="159"/>
    </location>
</feature>
<comment type="caution">
    <text evidence="2">The sequence shown here is derived from an EMBL/GenBank/DDBJ whole genome shotgun (WGS) entry which is preliminary data.</text>
</comment>
<proteinExistence type="predicted"/>
<evidence type="ECO:0000313" key="3">
    <source>
        <dbReference type="Proteomes" id="UP000324767"/>
    </source>
</evidence>